<feature type="transmembrane region" description="Helical" evidence="1">
    <location>
        <begin position="73"/>
        <end position="95"/>
    </location>
</feature>
<organism evidence="2 3">
    <name type="scientific">Halobacterium bonnevillei</name>
    <dbReference type="NCBI Taxonomy" id="2692200"/>
    <lineage>
        <taxon>Archaea</taxon>
        <taxon>Methanobacteriati</taxon>
        <taxon>Methanobacteriota</taxon>
        <taxon>Stenosarchaea group</taxon>
        <taxon>Halobacteria</taxon>
        <taxon>Halobacteriales</taxon>
        <taxon>Halobacteriaceae</taxon>
        <taxon>Halobacterium</taxon>
    </lineage>
</organism>
<evidence type="ECO:0000313" key="2">
    <source>
        <dbReference type="EMBL" id="MXR21347.1"/>
    </source>
</evidence>
<dbReference type="RefSeq" id="WP_159526828.1">
    <property type="nucleotide sequence ID" value="NZ_WUUU01000104.1"/>
</dbReference>
<keyword evidence="3" id="KW-1185">Reference proteome</keyword>
<accession>A0A6B0SJI3</accession>
<sequence>MSLRRHRVEDAVADAVVRVLRPSARRVLVSALATAWTTWTRWRTWTTSAGRHPDEAVEHHFYWPAYEWSHTDFVVGPSSLGLVLTFLVGVALWYLPVSVVDASLQMLGQWTGLRQRVRSVAPSGGRIAWWLDDRWHPFGLVALVAFSLPASLLPPQSPFSLFTYPGIVAVLDVAGHLGTERYLTDRMVGLVVPASYLCWYVAGAIGWIGYRWLRS</sequence>
<name>A0A6B0SJI3_9EURY</name>
<gene>
    <name evidence="2" type="ORF">GRX66_12300</name>
</gene>
<dbReference type="Proteomes" id="UP000471521">
    <property type="component" value="Unassembled WGS sequence"/>
</dbReference>
<reference evidence="2 3" key="1">
    <citation type="submission" date="2019-12" db="EMBL/GenBank/DDBJ databases">
        <title>Isolation and characterization of three novel carbon monoxide-oxidizing members of Halobacteria from salione crusts and soils.</title>
        <authorList>
            <person name="Myers M.R."/>
            <person name="King G.M."/>
        </authorList>
    </citation>
    <scope>NUCLEOTIDE SEQUENCE [LARGE SCALE GENOMIC DNA]</scope>
    <source>
        <strain evidence="2 3">PCN9</strain>
    </source>
</reference>
<evidence type="ECO:0000256" key="1">
    <source>
        <dbReference type="SAM" id="Phobius"/>
    </source>
</evidence>
<evidence type="ECO:0000313" key="3">
    <source>
        <dbReference type="Proteomes" id="UP000471521"/>
    </source>
</evidence>
<protein>
    <submittedName>
        <fullName evidence="2">Uncharacterized protein</fullName>
    </submittedName>
</protein>
<comment type="caution">
    <text evidence="2">The sequence shown here is derived from an EMBL/GenBank/DDBJ whole genome shotgun (WGS) entry which is preliminary data.</text>
</comment>
<keyword evidence="1" id="KW-1133">Transmembrane helix</keyword>
<dbReference type="EMBL" id="WUUU01000104">
    <property type="protein sequence ID" value="MXR21347.1"/>
    <property type="molecule type" value="Genomic_DNA"/>
</dbReference>
<proteinExistence type="predicted"/>
<dbReference type="AlphaFoldDB" id="A0A6B0SJI3"/>
<keyword evidence="1" id="KW-0472">Membrane</keyword>
<feature type="transmembrane region" description="Helical" evidence="1">
    <location>
        <begin position="190"/>
        <end position="210"/>
    </location>
</feature>
<keyword evidence="1" id="KW-0812">Transmembrane</keyword>